<organism evidence="1 2">
    <name type="scientific">Cerrena zonata</name>
    <dbReference type="NCBI Taxonomy" id="2478898"/>
    <lineage>
        <taxon>Eukaryota</taxon>
        <taxon>Fungi</taxon>
        <taxon>Dikarya</taxon>
        <taxon>Basidiomycota</taxon>
        <taxon>Agaricomycotina</taxon>
        <taxon>Agaricomycetes</taxon>
        <taxon>Polyporales</taxon>
        <taxon>Cerrenaceae</taxon>
        <taxon>Cerrena</taxon>
    </lineage>
</organism>
<gene>
    <name evidence="1" type="ORF">QCA50_016388</name>
</gene>
<proteinExistence type="predicted"/>
<reference evidence="1 2" key="1">
    <citation type="submission" date="2022-09" db="EMBL/GenBank/DDBJ databases">
        <authorList>
            <person name="Palmer J.M."/>
        </authorList>
    </citation>
    <scope>NUCLEOTIDE SEQUENCE [LARGE SCALE GENOMIC DNA]</scope>
    <source>
        <strain evidence="1 2">DSM 7382</strain>
    </source>
</reference>
<name>A0AAW0FIN4_9APHY</name>
<evidence type="ECO:0000313" key="2">
    <source>
        <dbReference type="Proteomes" id="UP001385951"/>
    </source>
</evidence>
<protein>
    <submittedName>
        <fullName evidence="1">Uncharacterized protein</fullName>
    </submittedName>
</protein>
<comment type="caution">
    <text evidence="1">The sequence shown here is derived from an EMBL/GenBank/DDBJ whole genome shotgun (WGS) entry which is preliminary data.</text>
</comment>
<dbReference type="Proteomes" id="UP001385951">
    <property type="component" value="Unassembled WGS sequence"/>
</dbReference>
<evidence type="ECO:0000313" key="1">
    <source>
        <dbReference type="EMBL" id="KAK7680606.1"/>
    </source>
</evidence>
<sequence length="292" mass="32334">MPTLVALCHDENWCDSTLQEIAASFRLLLTTFSPDPAAFRHMMRRTNTIISGSTALYFLLRSPCTWTPGDTDILVSPAHFDTALDFIMALPGATITYDSRKAPPGTYQAIRPNFQCLVKVTTLMTKFDVMMSREASPYHSVAHYWTTLVMNALTADFFVCAYPFLTFSHRGAMKSRYVPPAPFEKYTSRGFQLFTPGGPPAQPNQSCARFIACSRCQHYFGDDDCLVFPIIDDDVSPSGNDTKTVQLNITTAWQLGGKPCGNIACFIPTPHVALMMTLNGGWQAGLQAVQDQ</sequence>
<accession>A0AAW0FIN4</accession>
<dbReference type="AlphaFoldDB" id="A0AAW0FIN4"/>
<dbReference type="EMBL" id="JASBNA010000048">
    <property type="protein sequence ID" value="KAK7680606.1"/>
    <property type="molecule type" value="Genomic_DNA"/>
</dbReference>
<keyword evidence="2" id="KW-1185">Reference proteome</keyword>